<keyword evidence="4" id="KW-1185">Reference proteome</keyword>
<protein>
    <submittedName>
        <fullName evidence="3">Uncharacterized protein</fullName>
    </submittedName>
</protein>
<dbReference type="Proteomes" id="UP001237642">
    <property type="component" value="Unassembled WGS sequence"/>
</dbReference>
<feature type="region of interest" description="Disordered" evidence="2">
    <location>
        <begin position="1"/>
        <end position="108"/>
    </location>
</feature>
<organism evidence="3 4">
    <name type="scientific">Heracleum sosnowskyi</name>
    <dbReference type="NCBI Taxonomy" id="360622"/>
    <lineage>
        <taxon>Eukaryota</taxon>
        <taxon>Viridiplantae</taxon>
        <taxon>Streptophyta</taxon>
        <taxon>Embryophyta</taxon>
        <taxon>Tracheophyta</taxon>
        <taxon>Spermatophyta</taxon>
        <taxon>Magnoliopsida</taxon>
        <taxon>eudicotyledons</taxon>
        <taxon>Gunneridae</taxon>
        <taxon>Pentapetalae</taxon>
        <taxon>asterids</taxon>
        <taxon>campanulids</taxon>
        <taxon>Apiales</taxon>
        <taxon>Apiaceae</taxon>
        <taxon>Apioideae</taxon>
        <taxon>apioid superclade</taxon>
        <taxon>Tordylieae</taxon>
        <taxon>Tordyliinae</taxon>
        <taxon>Heracleum</taxon>
    </lineage>
</organism>
<evidence type="ECO:0000313" key="4">
    <source>
        <dbReference type="Proteomes" id="UP001237642"/>
    </source>
</evidence>
<keyword evidence="1" id="KW-0175">Coiled coil</keyword>
<dbReference type="InterPro" id="IPR011049">
    <property type="entry name" value="Serralysin-like_metalloprot_C"/>
</dbReference>
<sequence>MSFGFSPSITSSTSPAFGQPSPAFGQTSPSFGQTSPAFGQTSPSFGSFGQTSPAFGQTSPSFGQTSPAFGQSSPPSFGQPIQSPDRKTDSSASKESKHQQKLQSDEMEKSVQLICKDVIRHQEDMKSWIERYKSLELEKIKDTRTINQLRDELAQVTRSKDAIIAEYLESPAFAKRLDEEYEKRLSEIFHPSYVKALRTVQNKLPEKINTISHRRNKHLIRRSYAKRLDDE</sequence>
<name>A0AAD8HVZ7_9APIA</name>
<dbReference type="AlphaFoldDB" id="A0AAD8HVZ7"/>
<feature type="compositionally biased region" description="Polar residues" evidence="2">
    <location>
        <begin position="24"/>
        <end position="82"/>
    </location>
</feature>
<evidence type="ECO:0000256" key="1">
    <source>
        <dbReference type="SAM" id="Coils"/>
    </source>
</evidence>
<evidence type="ECO:0000256" key="2">
    <source>
        <dbReference type="SAM" id="MobiDB-lite"/>
    </source>
</evidence>
<proteinExistence type="predicted"/>
<accession>A0AAD8HVZ7</accession>
<reference evidence="3" key="2">
    <citation type="submission" date="2023-05" db="EMBL/GenBank/DDBJ databases">
        <authorList>
            <person name="Schelkunov M.I."/>
        </authorList>
    </citation>
    <scope>NUCLEOTIDE SEQUENCE</scope>
    <source>
        <strain evidence="3">Hsosn_3</strain>
        <tissue evidence="3">Leaf</tissue>
    </source>
</reference>
<feature type="compositionally biased region" description="Polar residues" evidence="2">
    <location>
        <begin position="1"/>
        <end position="16"/>
    </location>
</feature>
<evidence type="ECO:0000313" key="3">
    <source>
        <dbReference type="EMBL" id="KAK1373988.1"/>
    </source>
</evidence>
<feature type="coiled-coil region" evidence="1">
    <location>
        <begin position="118"/>
        <end position="166"/>
    </location>
</feature>
<feature type="compositionally biased region" description="Basic and acidic residues" evidence="2">
    <location>
        <begin position="84"/>
        <end position="108"/>
    </location>
</feature>
<reference evidence="3" key="1">
    <citation type="submission" date="2023-02" db="EMBL/GenBank/DDBJ databases">
        <title>Genome of toxic invasive species Heracleum sosnowskyi carries increased number of genes despite the absence of recent whole-genome duplications.</title>
        <authorList>
            <person name="Schelkunov M."/>
            <person name="Shtratnikova V."/>
            <person name="Makarenko M."/>
            <person name="Klepikova A."/>
            <person name="Omelchenko D."/>
            <person name="Novikova G."/>
            <person name="Obukhova E."/>
            <person name="Bogdanov V."/>
            <person name="Penin A."/>
            <person name="Logacheva M."/>
        </authorList>
    </citation>
    <scope>NUCLEOTIDE SEQUENCE</scope>
    <source>
        <strain evidence="3">Hsosn_3</strain>
        <tissue evidence="3">Leaf</tissue>
    </source>
</reference>
<comment type="caution">
    <text evidence="3">The sequence shown here is derived from an EMBL/GenBank/DDBJ whole genome shotgun (WGS) entry which is preliminary data.</text>
</comment>
<dbReference type="SUPFAM" id="SSF101967">
    <property type="entry name" value="Adhesin YadA, collagen-binding domain"/>
    <property type="match status" value="1"/>
</dbReference>
<gene>
    <name evidence="3" type="ORF">POM88_030181</name>
</gene>
<dbReference type="EMBL" id="JAUIZM010000007">
    <property type="protein sequence ID" value="KAK1373988.1"/>
    <property type="molecule type" value="Genomic_DNA"/>
</dbReference>